<evidence type="ECO:0000313" key="13">
    <source>
        <dbReference type="Proteomes" id="UP000192602"/>
    </source>
</evidence>
<feature type="binding site" evidence="7">
    <location>
        <position position="265"/>
    </location>
    <ligand>
        <name>Zn(2+)</name>
        <dbReference type="ChEBI" id="CHEBI:29105"/>
        <note>catalytic</note>
    </ligand>
</feature>
<evidence type="ECO:0000256" key="2">
    <source>
        <dbReference type="ARBA" id="ARBA00022723"/>
    </source>
</evidence>
<accession>A0A1W1WU94</accession>
<dbReference type="STRING" id="1069081.SAMN05660197_1638"/>
<dbReference type="InterPro" id="IPR036259">
    <property type="entry name" value="MFS_trans_sf"/>
</dbReference>
<dbReference type="AlphaFoldDB" id="A0A1W1WU94"/>
<feature type="transmembrane region" description="Helical" evidence="9">
    <location>
        <begin position="138"/>
        <end position="157"/>
    </location>
</feature>
<keyword evidence="2 7" id="KW-0479">Metal-binding</keyword>
<reference evidence="13" key="1">
    <citation type="submission" date="2017-04" db="EMBL/GenBank/DDBJ databases">
        <authorList>
            <person name="Varghese N."/>
            <person name="Submissions S."/>
        </authorList>
    </citation>
    <scope>NUCLEOTIDE SEQUENCE [LARGE SCALE GENOMIC DNA]</scope>
    <source>
        <strain evidence="13">DSM 16512</strain>
    </source>
</reference>
<feature type="domain" description="Peptidase M48" evidence="10">
    <location>
        <begin position="195"/>
        <end position="395"/>
    </location>
</feature>
<keyword evidence="1 8" id="KW-0645">Protease</keyword>
<feature type="transmembrane region" description="Helical" evidence="9">
    <location>
        <begin position="55"/>
        <end position="75"/>
    </location>
</feature>
<evidence type="ECO:0000256" key="7">
    <source>
        <dbReference type="PIRSR" id="PIRSR627057-2"/>
    </source>
</evidence>
<feature type="transmembrane region" description="Helical" evidence="9">
    <location>
        <begin position="275"/>
        <end position="294"/>
    </location>
</feature>
<dbReference type="SUPFAM" id="SSF103473">
    <property type="entry name" value="MFS general substrate transporter"/>
    <property type="match status" value="1"/>
</dbReference>
<keyword evidence="9" id="KW-1133">Transmembrane helix</keyword>
<dbReference type="Proteomes" id="UP000192602">
    <property type="component" value="Unassembled WGS sequence"/>
</dbReference>
<evidence type="ECO:0000256" key="8">
    <source>
        <dbReference type="RuleBase" id="RU003983"/>
    </source>
</evidence>
<organism evidence="12 13">
    <name type="scientific">Nitratiruptor tergarcus DSM 16512</name>
    <dbReference type="NCBI Taxonomy" id="1069081"/>
    <lineage>
        <taxon>Bacteria</taxon>
        <taxon>Pseudomonadati</taxon>
        <taxon>Campylobacterota</taxon>
        <taxon>Epsilonproteobacteria</taxon>
        <taxon>Nautiliales</taxon>
        <taxon>Nitratiruptoraceae</taxon>
        <taxon>Nitratiruptor</taxon>
    </lineage>
</organism>
<evidence type="ECO:0000259" key="11">
    <source>
        <dbReference type="Pfam" id="PF16491"/>
    </source>
</evidence>
<feature type="binding site" evidence="7">
    <location>
        <position position="269"/>
    </location>
    <ligand>
        <name>Zn(2+)</name>
        <dbReference type="ChEBI" id="CHEBI:29105"/>
        <note>catalytic</note>
    </ligand>
</feature>
<dbReference type="Gene3D" id="3.30.2010.10">
    <property type="entry name" value="Metalloproteases ('zincins'), catalytic domain"/>
    <property type="match status" value="1"/>
</dbReference>
<comment type="similarity">
    <text evidence="8">Belongs to the peptidase M48 family.</text>
</comment>
<feature type="active site" description="Proton donor" evidence="6">
    <location>
        <position position="345"/>
    </location>
</feature>
<dbReference type="InterPro" id="IPR027057">
    <property type="entry name" value="CAXX_Prtase_1"/>
</dbReference>
<proteinExistence type="inferred from homology"/>
<dbReference type="InterPro" id="IPR001915">
    <property type="entry name" value="Peptidase_M48"/>
</dbReference>
<keyword evidence="9" id="KW-0812">Transmembrane</keyword>
<dbReference type="GO" id="GO:0004222">
    <property type="term" value="F:metalloendopeptidase activity"/>
    <property type="evidence" value="ECO:0007669"/>
    <property type="project" value="InterPro"/>
</dbReference>
<evidence type="ECO:0000256" key="9">
    <source>
        <dbReference type="SAM" id="Phobius"/>
    </source>
</evidence>
<keyword evidence="3 8" id="KW-0378">Hydrolase</keyword>
<protein>
    <submittedName>
        <fullName evidence="12">STE24 endopeptidase</fullName>
    </submittedName>
</protein>
<feature type="transmembrane region" description="Helical" evidence="9">
    <location>
        <begin position="6"/>
        <end position="27"/>
    </location>
</feature>
<feature type="domain" description="CAAX prenyl protease 1 N-terminal" evidence="11">
    <location>
        <begin position="39"/>
        <end position="192"/>
    </location>
</feature>
<dbReference type="FunFam" id="3.30.2010.10:FF:000010">
    <property type="entry name" value="M48 family peptidase"/>
    <property type="match status" value="1"/>
</dbReference>
<keyword evidence="13" id="KW-1185">Reference proteome</keyword>
<comment type="cofactor">
    <cofactor evidence="7 8">
        <name>Zn(2+)</name>
        <dbReference type="ChEBI" id="CHEBI:29105"/>
    </cofactor>
    <text evidence="7 8">Binds 1 zinc ion per subunit.</text>
</comment>
<dbReference type="PANTHER" id="PTHR10120">
    <property type="entry name" value="CAAX PRENYL PROTEASE 1"/>
    <property type="match status" value="1"/>
</dbReference>
<evidence type="ECO:0000313" key="12">
    <source>
        <dbReference type="EMBL" id="SMC09816.1"/>
    </source>
</evidence>
<feature type="transmembrane region" description="Helical" evidence="9">
    <location>
        <begin position="314"/>
        <end position="336"/>
    </location>
</feature>
<evidence type="ECO:0000256" key="1">
    <source>
        <dbReference type="ARBA" id="ARBA00022670"/>
    </source>
</evidence>
<dbReference type="EMBL" id="FWWZ01000001">
    <property type="protein sequence ID" value="SMC09816.1"/>
    <property type="molecule type" value="Genomic_DNA"/>
</dbReference>
<gene>
    <name evidence="12" type="ORF">SAMN05660197_1638</name>
</gene>
<dbReference type="InterPro" id="IPR032456">
    <property type="entry name" value="Peptidase_M48_N"/>
</dbReference>
<sequence length="417" mass="48122">MLGVSILYGLYILIKIYISVMQAGFVAKAKDGKPVLMMPSKFFKAGRYAFKKEKIAIIESFVEYILFIFWMGFGLRWLDNVIDIDDPLIKSVVFIDLFFAINYIITLPFDIYQKFVLDEEFGFNKSTISLFIKDQLKIALLFLIFGSLIIYIVSWIIANVTNWWIWGFLFIFGVIILVNALYPTLIAPMFNKFKPLEDEELKKDIEELMQKSGFKANGVYVVDSSKRDTRLNAYFGGLGKTKRVVLFDTLVEKLSKNELLAVLGHELGHFKHKDIYKNILMMGVMFFALFYIFANLPTSLYQQAGIPADAPYSIIAMFLLLSPVFFFFFMPLINFVSRKNEFAADRYGSELGGRGNLRNALLKLVEENSHFPLSHPLYIFFYYSHPPILERLKALGFEEESEANEALKEECNLPHEN</sequence>
<evidence type="ECO:0000256" key="6">
    <source>
        <dbReference type="PIRSR" id="PIRSR627057-1"/>
    </source>
</evidence>
<keyword evidence="9" id="KW-0472">Membrane</keyword>
<dbReference type="GO" id="GO:0071586">
    <property type="term" value="P:CAAX-box protein processing"/>
    <property type="evidence" value="ECO:0007669"/>
    <property type="project" value="InterPro"/>
</dbReference>
<name>A0A1W1WU94_9BACT</name>
<evidence type="ECO:0000259" key="10">
    <source>
        <dbReference type="Pfam" id="PF01435"/>
    </source>
</evidence>
<evidence type="ECO:0000256" key="3">
    <source>
        <dbReference type="ARBA" id="ARBA00022801"/>
    </source>
</evidence>
<dbReference type="Pfam" id="PF01435">
    <property type="entry name" value="Peptidase_M48"/>
    <property type="match status" value="1"/>
</dbReference>
<evidence type="ECO:0000256" key="5">
    <source>
        <dbReference type="ARBA" id="ARBA00023049"/>
    </source>
</evidence>
<feature type="transmembrane region" description="Helical" evidence="9">
    <location>
        <begin position="87"/>
        <end position="105"/>
    </location>
</feature>
<dbReference type="RefSeq" id="WP_084276085.1">
    <property type="nucleotide sequence ID" value="NZ_AP026671.1"/>
</dbReference>
<feature type="transmembrane region" description="Helical" evidence="9">
    <location>
        <begin position="163"/>
        <end position="182"/>
    </location>
</feature>
<dbReference type="CDD" id="cd07343">
    <property type="entry name" value="M48A_Zmpste24p_like"/>
    <property type="match status" value="1"/>
</dbReference>
<dbReference type="OrthoDB" id="9781930at2"/>
<feature type="active site" evidence="6">
    <location>
        <position position="266"/>
    </location>
</feature>
<feature type="binding site" evidence="7">
    <location>
        <position position="341"/>
    </location>
    <ligand>
        <name>Zn(2+)</name>
        <dbReference type="ChEBI" id="CHEBI:29105"/>
        <note>catalytic</note>
    </ligand>
</feature>
<evidence type="ECO:0000256" key="4">
    <source>
        <dbReference type="ARBA" id="ARBA00022833"/>
    </source>
</evidence>
<dbReference type="GO" id="GO:0046872">
    <property type="term" value="F:metal ion binding"/>
    <property type="evidence" value="ECO:0007669"/>
    <property type="project" value="UniProtKB-KW"/>
</dbReference>
<dbReference type="Pfam" id="PF16491">
    <property type="entry name" value="Peptidase_M48_N"/>
    <property type="match status" value="1"/>
</dbReference>
<keyword evidence="5 8" id="KW-0482">Metalloprotease</keyword>
<keyword evidence="4 7" id="KW-0862">Zinc</keyword>